<proteinExistence type="predicted"/>
<accession>A0A915L5U8</accession>
<reference evidence="2" key="1">
    <citation type="submission" date="2022-11" db="UniProtKB">
        <authorList>
            <consortium name="WormBaseParasite"/>
        </authorList>
    </citation>
    <scope>IDENTIFICATION</scope>
</reference>
<evidence type="ECO:0000313" key="2">
    <source>
        <dbReference type="WBParaSite" id="nRc.2.0.1.t46399-RA"/>
    </source>
</evidence>
<dbReference type="AlphaFoldDB" id="A0A915L5U8"/>
<dbReference type="Proteomes" id="UP000887565">
    <property type="component" value="Unplaced"/>
</dbReference>
<protein>
    <submittedName>
        <fullName evidence="2">Uncharacterized protein</fullName>
    </submittedName>
</protein>
<evidence type="ECO:0000313" key="1">
    <source>
        <dbReference type="Proteomes" id="UP000887565"/>
    </source>
</evidence>
<organism evidence="1 2">
    <name type="scientific">Romanomermis culicivorax</name>
    <name type="common">Nematode worm</name>
    <dbReference type="NCBI Taxonomy" id="13658"/>
    <lineage>
        <taxon>Eukaryota</taxon>
        <taxon>Metazoa</taxon>
        <taxon>Ecdysozoa</taxon>
        <taxon>Nematoda</taxon>
        <taxon>Enoplea</taxon>
        <taxon>Dorylaimia</taxon>
        <taxon>Mermithida</taxon>
        <taxon>Mermithoidea</taxon>
        <taxon>Mermithidae</taxon>
        <taxon>Romanomermis</taxon>
    </lineage>
</organism>
<keyword evidence="1" id="KW-1185">Reference proteome</keyword>
<dbReference type="WBParaSite" id="nRc.2.0.1.t46399-RA">
    <property type="protein sequence ID" value="nRc.2.0.1.t46399-RA"/>
    <property type="gene ID" value="nRc.2.0.1.g46399"/>
</dbReference>
<name>A0A915L5U8_ROMCU</name>
<sequence>MAIRSMLKSEIFDHNLKDRVSYAEKLSSSRNIESKDDTEENFTKGEELIIDSYDWATEVKEIDSEYHQREKSKSISEMKVVSLFHEECSSVFVQKDGVPKSHAFRCSIKSRESLNVGKSQNCIVEKRKVITPLKELPLRDLVKIDCSKRASKKQHSLAVVDSDENKENIDPKTMISKKEIIKMKNAKIMRAFSS</sequence>